<organism evidence="2">
    <name type="scientific">marine sediment metagenome</name>
    <dbReference type="NCBI Taxonomy" id="412755"/>
    <lineage>
        <taxon>unclassified sequences</taxon>
        <taxon>metagenomes</taxon>
        <taxon>ecological metagenomes</taxon>
    </lineage>
</organism>
<feature type="region of interest" description="Disordered" evidence="1">
    <location>
        <begin position="40"/>
        <end position="63"/>
    </location>
</feature>
<comment type="caution">
    <text evidence="2">The sequence shown here is derived from an EMBL/GenBank/DDBJ whole genome shotgun (WGS) entry which is preliminary data.</text>
</comment>
<evidence type="ECO:0000313" key="2">
    <source>
        <dbReference type="EMBL" id="KKM90918.1"/>
    </source>
</evidence>
<dbReference type="EMBL" id="LAZR01006608">
    <property type="protein sequence ID" value="KKM90918.1"/>
    <property type="molecule type" value="Genomic_DNA"/>
</dbReference>
<name>A0A0F9LBX6_9ZZZZ</name>
<accession>A0A0F9LBX6</accession>
<evidence type="ECO:0000256" key="1">
    <source>
        <dbReference type="SAM" id="MobiDB-lite"/>
    </source>
</evidence>
<gene>
    <name evidence="2" type="ORF">LCGC14_1233710</name>
</gene>
<sequence length="111" mass="12795">MGDEGCKGKVSGGWNSYSCSRKATRDGYCFQHHPDAIKKRRQESQRKYDAVNEAERQKREKKRDLQIENERLRDRVLELGGGQCGLACRWGDGDCREQQEARCNALEWSGE</sequence>
<proteinExistence type="predicted"/>
<protein>
    <submittedName>
        <fullName evidence="2">Uncharacterized protein</fullName>
    </submittedName>
</protein>
<dbReference type="AlphaFoldDB" id="A0A0F9LBX6"/>
<reference evidence="2" key="1">
    <citation type="journal article" date="2015" name="Nature">
        <title>Complex archaea that bridge the gap between prokaryotes and eukaryotes.</title>
        <authorList>
            <person name="Spang A."/>
            <person name="Saw J.H."/>
            <person name="Jorgensen S.L."/>
            <person name="Zaremba-Niedzwiedzka K."/>
            <person name="Martijn J."/>
            <person name="Lind A.E."/>
            <person name="van Eijk R."/>
            <person name="Schleper C."/>
            <person name="Guy L."/>
            <person name="Ettema T.J."/>
        </authorList>
    </citation>
    <scope>NUCLEOTIDE SEQUENCE</scope>
</reference>